<keyword evidence="4" id="KW-1015">Disulfide bond</keyword>
<evidence type="ECO:0000256" key="1">
    <source>
        <dbReference type="ARBA" id="ARBA00022729"/>
    </source>
</evidence>
<dbReference type="AlphaFoldDB" id="A0AAE4B4A6"/>
<evidence type="ECO:0000256" key="4">
    <source>
        <dbReference type="ARBA" id="ARBA00023157"/>
    </source>
</evidence>
<dbReference type="Pfam" id="PF01341">
    <property type="entry name" value="Glyco_hydro_6"/>
    <property type="match status" value="1"/>
</dbReference>
<feature type="chain" id="PRO_5041773396" description="Glucanase" evidence="9">
    <location>
        <begin position="30"/>
        <end position="508"/>
    </location>
</feature>
<evidence type="ECO:0000313" key="13">
    <source>
        <dbReference type="Proteomes" id="UP001240236"/>
    </source>
</evidence>
<keyword evidence="1 9" id="KW-0732">Signal</keyword>
<dbReference type="PROSITE" id="PS50022">
    <property type="entry name" value="FA58C_3"/>
    <property type="match status" value="1"/>
</dbReference>
<evidence type="ECO:0000256" key="6">
    <source>
        <dbReference type="ARBA" id="ARBA00023295"/>
    </source>
</evidence>
<feature type="active site" description="Proton donor" evidence="8">
    <location>
        <position position="336"/>
    </location>
</feature>
<dbReference type="PANTHER" id="PTHR34876:SF4">
    <property type="entry name" value="1,4-BETA-D-GLUCAN CELLOBIOHYDROLASE C-RELATED"/>
    <property type="match status" value="1"/>
</dbReference>
<feature type="region of interest" description="Disordered" evidence="10">
    <location>
        <begin position="173"/>
        <end position="223"/>
    </location>
</feature>
<keyword evidence="6 9" id="KW-0326">Glycosidase</keyword>
<dbReference type="InterPro" id="IPR016288">
    <property type="entry name" value="Beta_cellobiohydrolase"/>
</dbReference>
<evidence type="ECO:0000256" key="10">
    <source>
        <dbReference type="SAM" id="MobiDB-lite"/>
    </source>
</evidence>
<protein>
    <recommendedName>
        <fullName evidence="9">Glucanase</fullName>
        <ecNumber evidence="9">3.2.1.-</ecNumber>
    </recommendedName>
</protein>
<feature type="compositionally biased region" description="Low complexity" evidence="10">
    <location>
        <begin position="173"/>
        <end position="182"/>
    </location>
</feature>
<comment type="similarity">
    <text evidence="9">Belongs to the glycosyl hydrolase family 6.</text>
</comment>
<dbReference type="GO" id="GO:0030245">
    <property type="term" value="P:cellulose catabolic process"/>
    <property type="evidence" value="ECO:0007669"/>
    <property type="project" value="UniProtKB-KW"/>
</dbReference>
<reference evidence="12 13" key="1">
    <citation type="submission" date="2023-07" db="EMBL/GenBank/DDBJ databases">
        <title>Sequencing the genomes of 1000 actinobacteria strains.</title>
        <authorList>
            <person name="Klenk H.-P."/>
        </authorList>
    </citation>
    <scope>NUCLEOTIDE SEQUENCE [LARGE SCALE GENOMIC DNA]</scope>
    <source>
        <strain evidence="12 13">DSM 44709</strain>
    </source>
</reference>
<evidence type="ECO:0000256" key="5">
    <source>
        <dbReference type="ARBA" id="ARBA00023277"/>
    </source>
</evidence>
<dbReference type="Gene3D" id="3.20.20.40">
    <property type="entry name" value="1, 4-beta cellobiohydrolase"/>
    <property type="match status" value="1"/>
</dbReference>
<proteinExistence type="inferred from homology"/>
<dbReference type="RefSeq" id="WP_307247695.1">
    <property type="nucleotide sequence ID" value="NZ_JAUSUZ010000001.1"/>
</dbReference>
<keyword evidence="3 9" id="KW-0136">Cellulose degradation</keyword>
<feature type="region of interest" description="Disordered" evidence="10">
    <location>
        <begin position="446"/>
        <end position="467"/>
    </location>
</feature>
<evidence type="ECO:0000259" key="11">
    <source>
        <dbReference type="PROSITE" id="PS50022"/>
    </source>
</evidence>
<dbReference type="InterPro" id="IPR001524">
    <property type="entry name" value="Glyco_hydro_6_CS"/>
</dbReference>
<name>A0AAE4B4A6_9ACTN</name>
<dbReference type="SUPFAM" id="SSF51989">
    <property type="entry name" value="Glycosyl hydrolases family 6, cellulases"/>
    <property type="match status" value="1"/>
</dbReference>
<keyword evidence="7 9" id="KW-0624">Polysaccharide degradation</keyword>
<dbReference type="EMBL" id="JAUSUZ010000001">
    <property type="protein sequence ID" value="MDQ0371148.1"/>
    <property type="molecule type" value="Genomic_DNA"/>
</dbReference>
<dbReference type="EC" id="3.2.1.-" evidence="9"/>
<feature type="signal peptide" evidence="9">
    <location>
        <begin position="1"/>
        <end position="29"/>
    </location>
</feature>
<dbReference type="Proteomes" id="UP001240236">
    <property type="component" value="Unassembled WGS sequence"/>
</dbReference>
<evidence type="ECO:0000256" key="8">
    <source>
        <dbReference type="PROSITE-ProRule" id="PRU10057"/>
    </source>
</evidence>
<evidence type="ECO:0000256" key="3">
    <source>
        <dbReference type="ARBA" id="ARBA00023001"/>
    </source>
</evidence>
<dbReference type="InterPro" id="IPR008979">
    <property type="entry name" value="Galactose-bd-like_sf"/>
</dbReference>
<comment type="caution">
    <text evidence="12">The sequence shown here is derived from an EMBL/GenBank/DDBJ whole genome shotgun (WGS) entry which is preliminary data.</text>
</comment>
<gene>
    <name evidence="12" type="ORF">J2S42_007817</name>
</gene>
<dbReference type="Pfam" id="PF00754">
    <property type="entry name" value="F5_F8_type_C"/>
    <property type="match status" value="1"/>
</dbReference>
<feature type="domain" description="F5/8 type C" evidence="11">
    <location>
        <begin position="29"/>
        <end position="155"/>
    </location>
</feature>
<evidence type="ECO:0000313" key="12">
    <source>
        <dbReference type="EMBL" id="MDQ0371148.1"/>
    </source>
</evidence>
<keyword evidence="2 9" id="KW-0378">Hydrolase</keyword>
<dbReference type="SUPFAM" id="SSF49785">
    <property type="entry name" value="Galactose-binding domain-like"/>
    <property type="match status" value="1"/>
</dbReference>
<dbReference type="PANTHER" id="PTHR34876">
    <property type="match status" value="1"/>
</dbReference>
<dbReference type="InterPro" id="IPR000421">
    <property type="entry name" value="FA58C"/>
</dbReference>
<evidence type="ECO:0000256" key="9">
    <source>
        <dbReference type="RuleBase" id="RU361186"/>
    </source>
</evidence>
<dbReference type="Gene3D" id="2.60.120.260">
    <property type="entry name" value="Galactose-binding domain-like"/>
    <property type="match status" value="1"/>
</dbReference>
<feature type="compositionally biased region" description="Low complexity" evidence="10">
    <location>
        <begin position="203"/>
        <end position="219"/>
    </location>
</feature>
<keyword evidence="13" id="KW-1185">Reference proteome</keyword>
<sequence>MQVRGWHVTAAVTAAMLAAGIGLAVTANADDTPRGTTDASLTLGKPATSKQRSCKTAEGPAKAVDGSVAGTSTKWCSADGTAKTLDIDLGTSAALTKIVVRHAGAGGEAAGLNTRAFTISLSADGRAWTTAAAVTGNTASVTEHAVAATARWIRLSTTDRIARIYEVEAHGAAAAAPSSQPASPSPTPSTPASSQPAPPSAPVPSSSPALPPASAGPLAKTSGFFVDPNSEPAKWALANSNDPRAARISAEIASRPIAKWFGEWFTDIGVSVDKYVDAASAAGKLPVLVAYTLPGRDACSGHSGGGQKTPAEYKAWMSAFAGAIGDRPAVVIVEPDALGDAECMTPEQIAVRNELLNFATTELSRKAPQVWAYLDAGNVGWGEPTEMAARLHDAGVRNVRGFALNVSNFHPTDKTVQHAEKINAQLKAKGYTAGFVIDTSRNGNGHAGSWCNPPQRKLGSAPQPGTTGEDYRLWVKTPGISDGPCGTAPTIPSGTYSPELAIGLIDGS</sequence>
<keyword evidence="5 9" id="KW-0119">Carbohydrate metabolism</keyword>
<dbReference type="GO" id="GO:0004553">
    <property type="term" value="F:hydrolase activity, hydrolyzing O-glycosyl compounds"/>
    <property type="evidence" value="ECO:0007669"/>
    <property type="project" value="InterPro"/>
</dbReference>
<evidence type="ECO:0000256" key="2">
    <source>
        <dbReference type="ARBA" id="ARBA00022801"/>
    </source>
</evidence>
<dbReference type="PRINTS" id="PR00733">
    <property type="entry name" value="GLHYDRLASE6"/>
</dbReference>
<dbReference type="PROSITE" id="PS00656">
    <property type="entry name" value="GLYCOSYL_HYDROL_F6_2"/>
    <property type="match status" value="1"/>
</dbReference>
<feature type="region of interest" description="Disordered" evidence="10">
    <location>
        <begin position="33"/>
        <end position="58"/>
    </location>
</feature>
<evidence type="ECO:0000256" key="7">
    <source>
        <dbReference type="ARBA" id="ARBA00023326"/>
    </source>
</evidence>
<accession>A0AAE4B4A6</accession>
<dbReference type="InterPro" id="IPR036434">
    <property type="entry name" value="Beta_cellobiohydrolase_sf"/>
</dbReference>
<organism evidence="12 13">
    <name type="scientific">Catenuloplanes indicus</name>
    <dbReference type="NCBI Taxonomy" id="137267"/>
    <lineage>
        <taxon>Bacteria</taxon>
        <taxon>Bacillati</taxon>
        <taxon>Actinomycetota</taxon>
        <taxon>Actinomycetes</taxon>
        <taxon>Micromonosporales</taxon>
        <taxon>Micromonosporaceae</taxon>
        <taxon>Catenuloplanes</taxon>
    </lineage>
</organism>